<dbReference type="InterPro" id="IPR041698">
    <property type="entry name" value="Methyltransf_25"/>
</dbReference>
<accession>A0A2Z5TU68</accession>
<dbReference type="EMBL" id="AP018400">
    <property type="protein sequence ID" value="BBA91992.1"/>
    <property type="molecule type" value="Genomic_DNA"/>
</dbReference>
<gene>
    <name evidence="3" type="ORF">SR187_1850</name>
</gene>
<dbReference type="Gene3D" id="2.20.25.110">
    <property type="entry name" value="S-adenosyl-L-methionine-dependent methyltransferases"/>
    <property type="match status" value="1"/>
</dbReference>
<name>A0A2Z5TU68_9STRE</name>
<dbReference type="InterPro" id="IPR029063">
    <property type="entry name" value="SAM-dependent_MTases_sf"/>
</dbReference>
<dbReference type="Gene3D" id="3.40.50.150">
    <property type="entry name" value="Vaccinia Virus protein VP39"/>
    <property type="match status" value="1"/>
</dbReference>
<organism evidence="3 4">
    <name type="scientific">Streptococcus ruminantium</name>
    <dbReference type="NCBI Taxonomy" id="1917441"/>
    <lineage>
        <taxon>Bacteria</taxon>
        <taxon>Bacillati</taxon>
        <taxon>Bacillota</taxon>
        <taxon>Bacilli</taxon>
        <taxon>Lactobacillales</taxon>
        <taxon>Streptococcaceae</taxon>
        <taxon>Streptococcus</taxon>
    </lineage>
</organism>
<reference evidence="3 4" key="1">
    <citation type="journal article" date="2018" name="Genome Biol. Evol.">
        <title>Complete Genome Sequence of Streptococcus ruminantium sp. nov. GUT-187T (=DSM 104980T =JCM 31869T), the Type Strain of S. ruminantium, and Comparison with Genome Sequences of Streptococcus suis Strains.</title>
        <authorList>
            <person name="Tohya M."/>
            <person name="Sekizaki T."/>
            <person name="Miyoshi-Akiyama T."/>
        </authorList>
    </citation>
    <scope>NUCLEOTIDE SEQUENCE [LARGE SCALE GENOMIC DNA]</scope>
    <source>
        <strain evidence="3 4">GUT187T</strain>
    </source>
</reference>
<keyword evidence="1 3" id="KW-0808">Transferase</keyword>
<keyword evidence="3" id="KW-0489">Methyltransferase</keyword>
<evidence type="ECO:0000259" key="2">
    <source>
        <dbReference type="Pfam" id="PF13649"/>
    </source>
</evidence>
<dbReference type="GO" id="GO:0032259">
    <property type="term" value="P:methylation"/>
    <property type="evidence" value="ECO:0007669"/>
    <property type="project" value="UniProtKB-KW"/>
</dbReference>
<dbReference type="KEGG" id="srq:SR187_1850"/>
<evidence type="ECO:0000313" key="4">
    <source>
        <dbReference type="Proteomes" id="UP000269331"/>
    </source>
</evidence>
<dbReference type="GO" id="GO:0008168">
    <property type="term" value="F:methyltransferase activity"/>
    <property type="evidence" value="ECO:0007669"/>
    <property type="project" value="UniProtKB-KW"/>
</dbReference>
<dbReference type="SUPFAM" id="SSF53335">
    <property type="entry name" value="S-adenosyl-L-methionine-dependent methyltransferases"/>
    <property type="match status" value="1"/>
</dbReference>
<feature type="domain" description="Methyltransferase" evidence="2">
    <location>
        <begin position="61"/>
        <end position="156"/>
    </location>
</feature>
<dbReference type="Pfam" id="PF13649">
    <property type="entry name" value="Methyltransf_25"/>
    <property type="match status" value="1"/>
</dbReference>
<sequence>MQKFGFVQASKVIESIKAREETNMATYETFAAVYDEIMDDSLYDQWTDFSLRHLPKNAKTILELACGTGVQAVRFAQAGYDVTGLDLSYEMLELAQKRAEIAGVMLELAQADMMALEGVGDFDAVTCYSDSLCYMGNEAAVLRVFEGVHSVLNHGGVFIFDVHSIYQMEEVFAGYSYHENYEEFAFVWDTYKGEHEYSVVHELTFFVKDENGEPERFIRRDEVHEERTYPIETYVDLLKQAGFGSVEIFADFEDEFPTETSQRWFFKAVKA</sequence>
<proteinExistence type="predicted"/>
<dbReference type="CDD" id="cd02440">
    <property type="entry name" value="AdoMet_MTases"/>
    <property type="match status" value="1"/>
</dbReference>
<dbReference type="AlphaFoldDB" id="A0A2Z5TU68"/>
<dbReference type="PANTHER" id="PTHR43861">
    <property type="entry name" value="TRANS-ACONITATE 2-METHYLTRANSFERASE-RELATED"/>
    <property type="match status" value="1"/>
</dbReference>
<protein>
    <submittedName>
        <fullName evidence="3">Class I SAM-dependent methyltransferase</fullName>
    </submittedName>
</protein>
<evidence type="ECO:0000313" key="3">
    <source>
        <dbReference type="EMBL" id="BBA91992.1"/>
    </source>
</evidence>
<evidence type="ECO:0000256" key="1">
    <source>
        <dbReference type="ARBA" id="ARBA00022679"/>
    </source>
</evidence>
<dbReference type="Proteomes" id="UP000269331">
    <property type="component" value="Chromosome"/>
</dbReference>